<feature type="domain" description="YjiS-like" evidence="1">
    <location>
        <begin position="30"/>
        <end position="63"/>
    </location>
</feature>
<organism evidence="2 3">
    <name type="scientific">Phyllobacterium brassicacearum</name>
    <dbReference type="NCBI Taxonomy" id="314235"/>
    <lineage>
        <taxon>Bacteria</taxon>
        <taxon>Pseudomonadati</taxon>
        <taxon>Pseudomonadota</taxon>
        <taxon>Alphaproteobacteria</taxon>
        <taxon>Hyphomicrobiales</taxon>
        <taxon>Phyllobacteriaceae</taxon>
        <taxon>Phyllobacterium</taxon>
    </lineage>
</organism>
<gene>
    <name evidence="2" type="ORF">CU102_05195</name>
</gene>
<reference evidence="3" key="1">
    <citation type="submission" date="2017-11" db="EMBL/GenBank/DDBJ databases">
        <authorList>
            <person name="Kuznetsova I."/>
            <person name="Sazanova A."/>
            <person name="Chirak E."/>
            <person name="Safronova V."/>
            <person name="Willems A."/>
        </authorList>
    </citation>
    <scope>NUCLEOTIDE SEQUENCE [LARGE SCALE GENOMIC DNA]</scope>
    <source>
        <strain evidence="3">STM 196</strain>
    </source>
</reference>
<proteinExistence type="predicted"/>
<dbReference type="Pfam" id="PF06568">
    <property type="entry name" value="YjiS-like"/>
    <property type="match status" value="1"/>
</dbReference>
<dbReference type="EMBL" id="PGGO01000003">
    <property type="protein sequence ID" value="PSH69676.1"/>
    <property type="molecule type" value="Genomic_DNA"/>
</dbReference>
<evidence type="ECO:0000313" key="3">
    <source>
        <dbReference type="Proteomes" id="UP000241444"/>
    </source>
</evidence>
<dbReference type="InterPro" id="IPR009506">
    <property type="entry name" value="YjiS-like"/>
</dbReference>
<keyword evidence="3" id="KW-1185">Reference proteome</keyword>
<evidence type="ECO:0000259" key="1">
    <source>
        <dbReference type="Pfam" id="PF06568"/>
    </source>
</evidence>
<comment type="caution">
    <text evidence="2">The sequence shown here is derived from an EMBL/GenBank/DDBJ whole genome shotgun (WGS) entry which is preliminary data.</text>
</comment>
<dbReference type="OrthoDB" id="8116111at2"/>
<protein>
    <recommendedName>
        <fullName evidence="1">YjiS-like domain-containing protein</fullName>
    </recommendedName>
</protein>
<name>A0A2P7BT75_9HYPH</name>
<dbReference type="Proteomes" id="UP000241444">
    <property type="component" value="Unassembled WGS sequence"/>
</dbReference>
<sequence>MEANMGPTYIDPGRPFGLVPAFQYETLIRIVRWLENAAMKRRTRLELASLGDEGLKDLGLTRDHVEADLENYFS</sequence>
<accession>A0A2P7BT75</accession>
<evidence type="ECO:0000313" key="2">
    <source>
        <dbReference type="EMBL" id="PSH69676.1"/>
    </source>
</evidence>
<dbReference type="AlphaFoldDB" id="A0A2P7BT75"/>